<dbReference type="CDD" id="cd06530">
    <property type="entry name" value="S26_SPase_I"/>
    <property type="match status" value="1"/>
</dbReference>
<feature type="region of interest" description="Disordered" evidence="1">
    <location>
        <begin position="222"/>
        <end position="244"/>
    </location>
</feature>
<evidence type="ECO:0000313" key="4">
    <source>
        <dbReference type="Proteomes" id="UP000642125"/>
    </source>
</evidence>
<evidence type="ECO:0000256" key="1">
    <source>
        <dbReference type="SAM" id="MobiDB-lite"/>
    </source>
</evidence>
<keyword evidence="2" id="KW-1133">Transmembrane helix</keyword>
<keyword evidence="2" id="KW-0812">Transmembrane</keyword>
<dbReference type="EMBL" id="BONO01000023">
    <property type="protein sequence ID" value="GIG37438.1"/>
    <property type="molecule type" value="Genomic_DNA"/>
</dbReference>
<keyword evidence="2" id="KW-0472">Membrane</keyword>
<reference evidence="3" key="1">
    <citation type="submission" date="2021-01" db="EMBL/GenBank/DDBJ databases">
        <title>Whole genome shotgun sequence of Cellulomonas pakistanensis NBRC 110800.</title>
        <authorList>
            <person name="Komaki H."/>
            <person name="Tamura T."/>
        </authorList>
    </citation>
    <scope>NUCLEOTIDE SEQUENCE</scope>
    <source>
        <strain evidence="3">NBRC 110800</strain>
    </source>
</reference>
<organism evidence="3 4">
    <name type="scientific">Cellulomonas pakistanensis</name>
    <dbReference type="NCBI Taxonomy" id="992287"/>
    <lineage>
        <taxon>Bacteria</taxon>
        <taxon>Bacillati</taxon>
        <taxon>Actinomycetota</taxon>
        <taxon>Actinomycetes</taxon>
        <taxon>Micrococcales</taxon>
        <taxon>Cellulomonadaceae</taxon>
        <taxon>Cellulomonas</taxon>
    </lineage>
</organism>
<keyword evidence="4" id="KW-1185">Reference proteome</keyword>
<name>A0A919PC29_9CELL</name>
<dbReference type="InterPro" id="IPR019533">
    <property type="entry name" value="Peptidase_S26"/>
</dbReference>
<dbReference type="AlphaFoldDB" id="A0A919PC29"/>
<gene>
    <name evidence="3" type="ORF">Cpa01nite_28190</name>
</gene>
<evidence type="ECO:0000313" key="3">
    <source>
        <dbReference type="EMBL" id="GIG37438.1"/>
    </source>
</evidence>
<dbReference type="GO" id="GO:0006465">
    <property type="term" value="P:signal peptide processing"/>
    <property type="evidence" value="ECO:0007669"/>
    <property type="project" value="InterPro"/>
</dbReference>
<evidence type="ECO:0000256" key="2">
    <source>
        <dbReference type="SAM" id="Phobius"/>
    </source>
</evidence>
<feature type="transmembrane region" description="Helical" evidence="2">
    <location>
        <begin position="35"/>
        <end position="57"/>
    </location>
</feature>
<dbReference type="Proteomes" id="UP000642125">
    <property type="component" value="Unassembled WGS sequence"/>
</dbReference>
<proteinExistence type="predicted"/>
<accession>A0A919PC29</accession>
<protein>
    <recommendedName>
        <fullName evidence="5">Peptidase S26 domain-containing protein</fullName>
    </recommendedName>
</protein>
<sequence>MSRRPAPTVERRAPHPERPRHATAPTRGRRVLRTALWTVIVACGLAYATSVAVPLWFQANGQRLLIVTSGSMSGPEQGSFDAGDAVVMRRIDDPSQLRVGQVATFWPAGGDQLVTHRIVALRNLPVLQQDAATGRMVQAYDPETGDALTRPYIYTKGDANAEPDPNATPLSQVRGIILDVYPRWGWVLDWAGSAQGRAVMLVPPLAALATLEVLSLLDDRRTRRAAGERRPSARERHDDALLLG</sequence>
<comment type="caution">
    <text evidence="3">The sequence shown here is derived from an EMBL/GenBank/DDBJ whole genome shotgun (WGS) entry which is preliminary data.</text>
</comment>
<dbReference type="GO" id="GO:0004252">
    <property type="term" value="F:serine-type endopeptidase activity"/>
    <property type="evidence" value="ECO:0007669"/>
    <property type="project" value="InterPro"/>
</dbReference>
<feature type="compositionally biased region" description="Basic and acidic residues" evidence="1">
    <location>
        <begin position="9"/>
        <end position="20"/>
    </location>
</feature>
<evidence type="ECO:0008006" key="5">
    <source>
        <dbReference type="Google" id="ProtNLM"/>
    </source>
</evidence>
<dbReference type="RefSeq" id="WP_239068799.1">
    <property type="nucleotide sequence ID" value="NZ_BONO01000023.1"/>
</dbReference>
<feature type="region of interest" description="Disordered" evidence="1">
    <location>
        <begin position="1"/>
        <end position="26"/>
    </location>
</feature>